<evidence type="ECO:0000313" key="1">
    <source>
        <dbReference type="EMBL" id="RGQ04694.1"/>
    </source>
</evidence>
<dbReference type="EMBL" id="QRSS01000009">
    <property type="protein sequence ID" value="RGQ04694.1"/>
    <property type="molecule type" value="Genomic_DNA"/>
</dbReference>
<comment type="caution">
    <text evidence="1">The sequence shown here is derived from an EMBL/GenBank/DDBJ whole genome shotgun (WGS) entry which is preliminary data.</text>
</comment>
<accession>A0A411ZPE2</accession>
<protein>
    <submittedName>
        <fullName evidence="1">Uncharacterized protein</fullName>
    </submittedName>
</protein>
<dbReference type="Proteomes" id="UP000283585">
    <property type="component" value="Unassembled WGS sequence"/>
</dbReference>
<dbReference type="RefSeq" id="WP_118044688.1">
    <property type="nucleotide sequence ID" value="NZ_QRSS01000009.1"/>
</dbReference>
<proteinExistence type="predicted"/>
<evidence type="ECO:0000313" key="2">
    <source>
        <dbReference type="Proteomes" id="UP000283585"/>
    </source>
</evidence>
<organism evidence="1 2">
    <name type="scientific">Blautia obeum</name>
    <dbReference type="NCBI Taxonomy" id="40520"/>
    <lineage>
        <taxon>Bacteria</taxon>
        <taxon>Bacillati</taxon>
        <taxon>Bacillota</taxon>
        <taxon>Clostridia</taxon>
        <taxon>Lachnospirales</taxon>
        <taxon>Lachnospiraceae</taxon>
        <taxon>Blautia</taxon>
    </lineage>
</organism>
<gene>
    <name evidence="1" type="ORF">DWZ12_08985</name>
</gene>
<name>A0A411ZPE2_9FIRM</name>
<reference evidence="1 2" key="1">
    <citation type="submission" date="2018-08" db="EMBL/GenBank/DDBJ databases">
        <title>A genome reference for cultivated species of the human gut microbiota.</title>
        <authorList>
            <person name="Zou Y."/>
            <person name="Xue W."/>
            <person name="Luo G."/>
        </authorList>
    </citation>
    <scope>NUCLEOTIDE SEQUENCE [LARGE SCALE GENOMIC DNA]</scope>
    <source>
        <strain evidence="1 2">AF29-2BH</strain>
    </source>
</reference>
<sequence length="95" mass="11007">MRMIPHKITANIKHYKDKHNCCYVSLEATDNLGRVKYSKTYGFDSKNRVWFYVCDGKCVEVTQEQVYEALVNAYKSLTSIEELVSENLAVVEEGY</sequence>
<dbReference type="AlphaFoldDB" id="A0A411ZPE2"/>